<proteinExistence type="predicted"/>
<feature type="region of interest" description="Disordered" evidence="3">
    <location>
        <begin position="35"/>
        <end position="55"/>
    </location>
</feature>
<keyword evidence="1 2" id="KW-0129">CBS domain</keyword>
<dbReference type="eggNOG" id="COG0517">
    <property type="taxonomic scope" value="Bacteria"/>
</dbReference>
<feature type="domain" description="CBS" evidence="4">
    <location>
        <begin position="165"/>
        <end position="223"/>
    </location>
</feature>
<organism evidence="5 6">
    <name type="scientific">Rhodoferax saidenbachensis</name>
    <dbReference type="NCBI Taxonomy" id="1484693"/>
    <lineage>
        <taxon>Bacteria</taxon>
        <taxon>Pseudomonadati</taxon>
        <taxon>Pseudomonadota</taxon>
        <taxon>Betaproteobacteria</taxon>
        <taxon>Burkholderiales</taxon>
        <taxon>Comamonadaceae</taxon>
        <taxon>Rhodoferax</taxon>
    </lineage>
</organism>
<dbReference type="SUPFAM" id="SSF54631">
    <property type="entry name" value="CBS-domain pair"/>
    <property type="match status" value="1"/>
</dbReference>
<dbReference type="Pfam" id="PF00571">
    <property type="entry name" value="CBS"/>
    <property type="match status" value="2"/>
</dbReference>
<accession>A0A1P8K7E9</accession>
<evidence type="ECO:0000256" key="3">
    <source>
        <dbReference type="SAM" id="MobiDB-lite"/>
    </source>
</evidence>
<evidence type="ECO:0000313" key="6">
    <source>
        <dbReference type="Proteomes" id="UP000186110"/>
    </source>
</evidence>
<dbReference type="STRING" id="1484693.RS694_04480"/>
<dbReference type="AlphaFoldDB" id="A0A1P8K7E9"/>
<evidence type="ECO:0000259" key="4">
    <source>
        <dbReference type="PROSITE" id="PS51371"/>
    </source>
</evidence>
<evidence type="ECO:0000313" key="5">
    <source>
        <dbReference type="EMBL" id="APW41871.1"/>
    </source>
</evidence>
<evidence type="ECO:0000256" key="2">
    <source>
        <dbReference type="PROSITE-ProRule" id="PRU00703"/>
    </source>
</evidence>
<dbReference type="KEGG" id="rsb:RS694_04480"/>
<protein>
    <submittedName>
        <fullName evidence="5">CBS domain-containing protein</fullName>
    </submittedName>
</protein>
<evidence type="ECO:0000256" key="1">
    <source>
        <dbReference type="ARBA" id="ARBA00023122"/>
    </source>
</evidence>
<dbReference type="InterPro" id="IPR000644">
    <property type="entry name" value="CBS_dom"/>
</dbReference>
<dbReference type="InterPro" id="IPR046342">
    <property type="entry name" value="CBS_dom_sf"/>
</dbReference>
<name>A0A1P8K7E9_9BURK</name>
<dbReference type="SMART" id="SM00116">
    <property type="entry name" value="CBS"/>
    <property type="match status" value="2"/>
</dbReference>
<dbReference type="PANTHER" id="PTHR43080:SF26">
    <property type="entry name" value="REGULATORY PROTEIN"/>
    <property type="match status" value="1"/>
</dbReference>
<keyword evidence="6" id="KW-1185">Reference proteome</keyword>
<dbReference type="EMBL" id="CP019239">
    <property type="protein sequence ID" value="APW41871.1"/>
    <property type="molecule type" value="Genomic_DNA"/>
</dbReference>
<feature type="domain" description="CBS" evidence="4">
    <location>
        <begin position="91"/>
        <end position="147"/>
    </location>
</feature>
<dbReference type="InterPro" id="IPR051257">
    <property type="entry name" value="Diverse_CBS-Domain"/>
</dbReference>
<gene>
    <name evidence="5" type="ORF">RS694_04480</name>
</gene>
<reference evidence="5 6" key="1">
    <citation type="submission" date="2017-01" db="EMBL/GenBank/DDBJ databases">
        <authorList>
            <person name="Mah S.A."/>
            <person name="Swanson W.J."/>
            <person name="Moy G.W."/>
            <person name="Vacquier V.D."/>
        </authorList>
    </citation>
    <scope>NUCLEOTIDE SEQUENCE [LARGE SCALE GENOMIC DNA]</scope>
    <source>
        <strain evidence="5 6">DSM 22694</strain>
    </source>
</reference>
<dbReference type="PANTHER" id="PTHR43080">
    <property type="entry name" value="CBS DOMAIN-CONTAINING PROTEIN CBSX3, MITOCHONDRIAL"/>
    <property type="match status" value="1"/>
</dbReference>
<dbReference type="PROSITE" id="PS51371">
    <property type="entry name" value="CBS"/>
    <property type="match status" value="2"/>
</dbReference>
<sequence>MFSVYGTAGRMFRGSLEELRKVGPASALMRTQRVGAAGQDGQERPPSQFSDLLPDPPTPVDVVHRSAVAAYAQTTKPDGPRQPLTRVDAIMSTAVVTIADTSTVEEAWALLARHGMGQAPVVTEAGVLVGLLSRADLMRPDRLPGPESHALVWRALLAQSVVEVMWTPVPSVAPDTDIRRLARVLLDTGLPGLPVVDEGGQVIGFVSRSDILRAVVADPPLDLWT</sequence>
<dbReference type="RefSeq" id="WP_029705535.1">
    <property type="nucleotide sequence ID" value="NZ_CP019239.1"/>
</dbReference>
<dbReference type="Proteomes" id="UP000186110">
    <property type="component" value="Chromosome"/>
</dbReference>
<dbReference type="Gene3D" id="3.10.580.10">
    <property type="entry name" value="CBS-domain"/>
    <property type="match status" value="1"/>
</dbReference>